<dbReference type="GeneID" id="116296783"/>
<protein>
    <submittedName>
        <fullName evidence="4">Uncharacterized protein LOC116296783</fullName>
    </submittedName>
</protein>
<reference evidence="4" key="1">
    <citation type="submission" date="2025-08" db="UniProtKB">
        <authorList>
            <consortium name="RefSeq"/>
        </authorList>
    </citation>
    <scope>IDENTIFICATION</scope>
    <source>
        <tissue evidence="4">Tentacle</tissue>
    </source>
</reference>
<accession>A0A6P8HZL2</accession>
<dbReference type="InterPro" id="IPR052169">
    <property type="entry name" value="CW_Biosynth-Accessory"/>
</dbReference>
<feature type="domain" description="Capsule synthesis protein CapA" evidence="2">
    <location>
        <begin position="1"/>
        <end position="58"/>
    </location>
</feature>
<organism evidence="3 4">
    <name type="scientific">Actinia tenebrosa</name>
    <name type="common">Australian red waratah sea anemone</name>
    <dbReference type="NCBI Taxonomy" id="6105"/>
    <lineage>
        <taxon>Eukaryota</taxon>
        <taxon>Metazoa</taxon>
        <taxon>Cnidaria</taxon>
        <taxon>Anthozoa</taxon>
        <taxon>Hexacorallia</taxon>
        <taxon>Actiniaria</taxon>
        <taxon>Actiniidae</taxon>
        <taxon>Actinia</taxon>
    </lineage>
</organism>
<dbReference type="Pfam" id="PF09587">
    <property type="entry name" value="PGA_cap"/>
    <property type="match status" value="1"/>
</dbReference>
<dbReference type="OrthoDB" id="5947431at2759"/>
<dbReference type="PANTHER" id="PTHR33393:SF11">
    <property type="entry name" value="POLYGLUTAMINE SYNTHESIS ACCESSORY PROTEIN RV0574C-RELATED"/>
    <property type="match status" value="1"/>
</dbReference>
<dbReference type="InterPro" id="IPR029052">
    <property type="entry name" value="Metallo-depent_PP-like"/>
</dbReference>
<name>A0A6P8HZL2_ACTTE</name>
<evidence type="ECO:0000313" key="4">
    <source>
        <dbReference type="RefSeq" id="XP_031560726.1"/>
    </source>
</evidence>
<dbReference type="SUPFAM" id="SSF56300">
    <property type="entry name" value="Metallo-dependent phosphatases"/>
    <property type="match status" value="1"/>
</dbReference>
<evidence type="ECO:0000256" key="1">
    <source>
        <dbReference type="ARBA" id="ARBA00005662"/>
    </source>
</evidence>
<keyword evidence="3" id="KW-1185">Reference proteome</keyword>
<comment type="similarity">
    <text evidence="1">Belongs to the CapA family.</text>
</comment>
<sequence>MHWGIEYFTDPSDRQKKEANHLQSLGVQIIIGAHPHVLEGHTTNGTQLIAYSLGNALFAPKHKNKLFYYNREPSEETVKEFETYMASPEGLADPTTHSRIMRVQIDKKGLVGASYLPLRINFDPTSKCLQPTPTGPATNWIRVCSADDSACLN</sequence>
<proteinExistence type="inferred from homology"/>
<dbReference type="PANTHER" id="PTHR33393">
    <property type="entry name" value="POLYGLUTAMINE SYNTHESIS ACCESSORY PROTEIN RV0574C-RELATED"/>
    <property type="match status" value="1"/>
</dbReference>
<evidence type="ECO:0000313" key="3">
    <source>
        <dbReference type="Proteomes" id="UP000515163"/>
    </source>
</evidence>
<dbReference type="RefSeq" id="XP_031560726.1">
    <property type="nucleotide sequence ID" value="XM_031704866.1"/>
</dbReference>
<evidence type="ECO:0000259" key="2">
    <source>
        <dbReference type="Pfam" id="PF09587"/>
    </source>
</evidence>
<dbReference type="KEGG" id="aten:116296783"/>
<gene>
    <name evidence="4" type="primary">LOC116296783</name>
</gene>
<dbReference type="AlphaFoldDB" id="A0A6P8HZL2"/>
<dbReference type="InParanoid" id="A0A6P8HZL2"/>
<dbReference type="InterPro" id="IPR019079">
    <property type="entry name" value="Capsule_synth_CapA"/>
</dbReference>
<dbReference type="Proteomes" id="UP000515163">
    <property type="component" value="Unplaced"/>
</dbReference>